<feature type="region of interest" description="Disordered" evidence="1">
    <location>
        <begin position="53"/>
        <end position="73"/>
    </location>
</feature>
<protein>
    <submittedName>
        <fullName evidence="2">Uncharacterized protein</fullName>
    </submittedName>
</protein>
<accession>A0ABQ2A5F7</accession>
<gene>
    <name evidence="2" type="ORF">GCM10011495_20650</name>
</gene>
<evidence type="ECO:0000313" key="3">
    <source>
        <dbReference type="Proteomes" id="UP000637774"/>
    </source>
</evidence>
<dbReference type="EMBL" id="BMGY01000016">
    <property type="protein sequence ID" value="GGH85728.1"/>
    <property type="molecule type" value="Genomic_DNA"/>
</dbReference>
<name>A0ABQ2A5F7_9BACT</name>
<evidence type="ECO:0000313" key="2">
    <source>
        <dbReference type="EMBL" id="GGH85728.1"/>
    </source>
</evidence>
<proteinExistence type="predicted"/>
<comment type="caution">
    <text evidence="2">The sequence shown here is derived from an EMBL/GenBank/DDBJ whole genome shotgun (WGS) entry which is preliminary data.</text>
</comment>
<dbReference type="Proteomes" id="UP000637774">
    <property type="component" value="Unassembled WGS sequence"/>
</dbReference>
<sequence>MPEHVQLFKTMNFWANSLQPVAGATGVISRVQLPAVGHVAISVFEAGGSRSLPASAAAGGHDQQRNGMARHQAQHRAQCRANCMSKANF</sequence>
<evidence type="ECO:0000256" key="1">
    <source>
        <dbReference type="SAM" id="MobiDB-lite"/>
    </source>
</evidence>
<keyword evidence="3" id="KW-1185">Reference proteome</keyword>
<organism evidence="2 3">
    <name type="scientific">Hymenobacter frigidus</name>
    <dbReference type="NCBI Taxonomy" id="1524095"/>
    <lineage>
        <taxon>Bacteria</taxon>
        <taxon>Pseudomonadati</taxon>
        <taxon>Bacteroidota</taxon>
        <taxon>Cytophagia</taxon>
        <taxon>Cytophagales</taxon>
        <taxon>Hymenobacteraceae</taxon>
        <taxon>Hymenobacter</taxon>
    </lineage>
</organism>
<reference evidence="3" key="1">
    <citation type="journal article" date="2019" name="Int. J. Syst. Evol. Microbiol.">
        <title>The Global Catalogue of Microorganisms (GCM) 10K type strain sequencing project: providing services to taxonomists for standard genome sequencing and annotation.</title>
        <authorList>
            <consortium name="The Broad Institute Genomics Platform"/>
            <consortium name="The Broad Institute Genome Sequencing Center for Infectious Disease"/>
            <person name="Wu L."/>
            <person name="Ma J."/>
        </authorList>
    </citation>
    <scope>NUCLEOTIDE SEQUENCE [LARGE SCALE GENOMIC DNA]</scope>
    <source>
        <strain evidence="3">CGMCC 1.14966</strain>
    </source>
</reference>